<dbReference type="EMBL" id="SMOL01000695">
    <property type="protein sequence ID" value="KAB2602151.1"/>
    <property type="molecule type" value="Genomic_DNA"/>
</dbReference>
<reference evidence="2" key="2">
    <citation type="submission" date="2019-10" db="EMBL/GenBank/DDBJ databases">
        <title>A de novo genome assembly of a pear dwarfing rootstock.</title>
        <authorList>
            <person name="Wang F."/>
            <person name="Wang J."/>
            <person name="Li S."/>
            <person name="Zhang Y."/>
            <person name="Fang M."/>
            <person name="Ma L."/>
            <person name="Zhao Y."/>
            <person name="Jiang S."/>
        </authorList>
    </citation>
    <scope>NUCLEOTIDE SEQUENCE [LARGE SCALE GENOMIC DNA]</scope>
</reference>
<keyword evidence="1" id="KW-0969">Cilium</keyword>
<keyword evidence="1" id="KW-0966">Cell projection</keyword>
<sequence length="50" mass="5767">MDEPSEKLQNLKSLNSLLLKETKDRQQQVESLMQGKADLESKLSRFCRGD</sequence>
<protein>
    <submittedName>
        <fullName evidence="1">Flagellar attachment zone protein 1-like</fullName>
    </submittedName>
</protein>
<evidence type="ECO:0000313" key="2">
    <source>
        <dbReference type="Proteomes" id="UP000327157"/>
    </source>
</evidence>
<dbReference type="AlphaFoldDB" id="A0A5N5FKC6"/>
<gene>
    <name evidence="1" type="ORF">D8674_003156</name>
</gene>
<reference evidence="1 2" key="1">
    <citation type="submission" date="2019-09" db="EMBL/GenBank/DDBJ databases">
        <authorList>
            <person name="Ou C."/>
        </authorList>
    </citation>
    <scope>NUCLEOTIDE SEQUENCE [LARGE SCALE GENOMIC DNA]</scope>
    <source>
        <strain evidence="1">S2</strain>
        <tissue evidence="1">Leaf</tissue>
    </source>
</reference>
<keyword evidence="2" id="KW-1185">Reference proteome</keyword>
<accession>A0A5N5FKC6</accession>
<keyword evidence="1" id="KW-0282">Flagellum</keyword>
<organism evidence="1 2">
    <name type="scientific">Pyrus ussuriensis x Pyrus communis</name>
    <dbReference type="NCBI Taxonomy" id="2448454"/>
    <lineage>
        <taxon>Eukaryota</taxon>
        <taxon>Viridiplantae</taxon>
        <taxon>Streptophyta</taxon>
        <taxon>Embryophyta</taxon>
        <taxon>Tracheophyta</taxon>
        <taxon>Spermatophyta</taxon>
        <taxon>Magnoliopsida</taxon>
        <taxon>eudicotyledons</taxon>
        <taxon>Gunneridae</taxon>
        <taxon>Pentapetalae</taxon>
        <taxon>rosids</taxon>
        <taxon>fabids</taxon>
        <taxon>Rosales</taxon>
        <taxon>Rosaceae</taxon>
        <taxon>Amygdaloideae</taxon>
        <taxon>Maleae</taxon>
        <taxon>Pyrus</taxon>
    </lineage>
</organism>
<dbReference type="Proteomes" id="UP000327157">
    <property type="component" value="Chromosome 10"/>
</dbReference>
<proteinExistence type="predicted"/>
<reference evidence="1 2" key="3">
    <citation type="submission" date="2019-11" db="EMBL/GenBank/DDBJ databases">
        <title>A de novo genome assembly of a pear dwarfing rootstock.</title>
        <authorList>
            <person name="Wang F."/>
            <person name="Wang J."/>
            <person name="Li S."/>
            <person name="Zhang Y."/>
            <person name="Fang M."/>
            <person name="Ma L."/>
            <person name="Zhao Y."/>
            <person name="Jiang S."/>
        </authorList>
    </citation>
    <scope>NUCLEOTIDE SEQUENCE [LARGE SCALE GENOMIC DNA]</scope>
    <source>
        <strain evidence="1">S2</strain>
        <tissue evidence="1">Leaf</tissue>
    </source>
</reference>
<name>A0A5N5FKC6_9ROSA</name>
<comment type="caution">
    <text evidence="1">The sequence shown here is derived from an EMBL/GenBank/DDBJ whole genome shotgun (WGS) entry which is preliminary data.</text>
</comment>
<evidence type="ECO:0000313" key="1">
    <source>
        <dbReference type="EMBL" id="KAB2602151.1"/>
    </source>
</evidence>